<name>A0AAW3AV01_9TRYP</name>
<protein>
    <submittedName>
        <fullName evidence="2">Uncharacterized protein</fullName>
    </submittedName>
</protein>
<dbReference type="AlphaFoldDB" id="A0AAW3AV01"/>
<organism evidence="2 3">
    <name type="scientific">Leishmania lindenbergi</name>
    <dbReference type="NCBI Taxonomy" id="651832"/>
    <lineage>
        <taxon>Eukaryota</taxon>
        <taxon>Discoba</taxon>
        <taxon>Euglenozoa</taxon>
        <taxon>Kinetoplastea</taxon>
        <taxon>Metakinetoplastina</taxon>
        <taxon>Trypanosomatida</taxon>
        <taxon>Trypanosomatidae</taxon>
        <taxon>Leishmaniinae</taxon>
        <taxon>Leishmania</taxon>
    </lineage>
</organism>
<sequence>MPHKAPATAGPRRHAGTLGGFPPPPCGDFNLPPSRLRRAEHPDTADQPAALFGDVGFMLENAPGMPAYFQSDTESALDLAWPRDVGVDSRRTNRTADSKHKFPTSAITPVRGTLLTPSTPTFPRCFTARNGQIEVISELKHEKLRDRCEKPLWTSTKHRSTLVNPHIPKVFHSQKWAN</sequence>
<dbReference type="EMBL" id="JBAMZK010000005">
    <property type="protein sequence ID" value="KAL0513332.1"/>
    <property type="molecule type" value="Genomic_DNA"/>
</dbReference>
<proteinExistence type="predicted"/>
<evidence type="ECO:0000256" key="1">
    <source>
        <dbReference type="SAM" id="MobiDB-lite"/>
    </source>
</evidence>
<dbReference type="Proteomes" id="UP001500131">
    <property type="component" value="Unassembled WGS sequence"/>
</dbReference>
<evidence type="ECO:0000313" key="2">
    <source>
        <dbReference type="EMBL" id="KAL0513332.1"/>
    </source>
</evidence>
<gene>
    <name evidence="2" type="ORF">Q4I31_000911</name>
</gene>
<comment type="caution">
    <text evidence="2">The sequence shown here is derived from an EMBL/GenBank/DDBJ whole genome shotgun (WGS) entry which is preliminary data.</text>
</comment>
<feature type="region of interest" description="Disordered" evidence="1">
    <location>
        <begin position="1"/>
        <end position="48"/>
    </location>
</feature>
<keyword evidence="3" id="KW-1185">Reference proteome</keyword>
<evidence type="ECO:0000313" key="3">
    <source>
        <dbReference type="Proteomes" id="UP001500131"/>
    </source>
</evidence>
<accession>A0AAW3AV01</accession>
<reference evidence="2 3" key="1">
    <citation type="submission" date="2024-02" db="EMBL/GenBank/DDBJ databases">
        <title>FIRST GENOME SEQUENCES OF Leishmania (Viannia) shawi, Leishmania (Viannia) lindenbergi AND Leishmania (Viannia) utingensis.</title>
        <authorList>
            <person name="Resadore F."/>
            <person name="Custodio M.G.F."/>
            <person name="Boite M.C."/>
            <person name="Cupolillo E."/>
            <person name="Ferreira G.E.M."/>
        </authorList>
    </citation>
    <scope>NUCLEOTIDE SEQUENCE [LARGE SCALE GENOMIC DNA]</scope>
    <source>
        <strain evidence="2 3">MHOM/BR/1966/M15733</strain>
    </source>
</reference>